<dbReference type="Pfam" id="PF08205">
    <property type="entry name" value="C2-set_2"/>
    <property type="match status" value="1"/>
</dbReference>
<feature type="signal peptide" evidence="2">
    <location>
        <begin position="1"/>
        <end position="18"/>
    </location>
</feature>
<evidence type="ECO:0000313" key="5">
    <source>
        <dbReference type="Proteomes" id="UP000784294"/>
    </source>
</evidence>
<feature type="domain" description="Ig-like" evidence="3">
    <location>
        <begin position="27"/>
        <end position="78"/>
    </location>
</feature>
<reference evidence="4" key="1">
    <citation type="submission" date="2018-11" db="EMBL/GenBank/DDBJ databases">
        <authorList>
            <consortium name="Pathogen Informatics"/>
        </authorList>
    </citation>
    <scope>NUCLEOTIDE SEQUENCE</scope>
</reference>
<keyword evidence="1" id="KW-1015">Disulfide bond</keyword>
<keyword evidence="5" id="KW-1185">Reference proteome</keyword>
<evidence type="ECO:0000256" key="1">
    <source>
        <dbReference type="ARBA" id="ARBA00023157"/>
    </source>
</evidence>
<evidence type="ECO:0000313" key="4">
    <source>
        <dbReference type="EMBL" id="VEL38459.1"/>
    </source>
</evidence>
<dbReference type="InterPro" id="IPR036179">
    <property type="entry name" value="Ig-like_dom_sf"/>
</dbReference>
<feature type="chain" id="PRO_5018644142" description="Ig-like domain-containing protein" evidence="2">
    <location>
        <begin position="19"/>
        <end position="144"/>
    </location>
</feature>
<dbReference type="InterPro" id="IPR007110">
    <property type="entry name" value="Ig-like_dom"/>
</dbReference>
<keyword evidence="2" id="KW-0732">Signal</keyword>
<proteinExistence type="predicted"/>
<accession>A0A3S5AJH7</accession>
<gene>
    <name evidence="4" type="ORF">PXEA_LOCUS31899</name>
</gene>
<dbReference type="InterPro" id="IPR013783">
    <property type="entry name" value="Ig-like_fold"/>
</dbReference>
<protein>
    <recommendedName>
        <fullName evidence="3">Ig-like domain-containing protein</fullName>
    </recommendedName>
</protein>
<comment type="caution">
    <text evidence="4">The sequence shown here is derived from an EMBL/GenBank/DDBJ whole genome shotgun (WGS) entry which is preliminary data.</text>
</comment>
<organism evidence="4 5">
    <name type="scientific">Protopolystoma xenopodis</name>
    <dbReference type="NCBI Taxonomy" id="117903"/>
    <lineage>
        <taxon>Eukaryota</taxon>
        <taxon>Metazoa</taxon>
        <taxon>Spiralia</taxon>
        <taxon>Lophotrochozoa</taxon>
        <taxon>Platyhelminthes</taxon>
        <taxon>Monogenea</taxon>
        <taxon>Polyopisthocotylea</taxon>
        <taxon>Polystomatidea</taxon>
        <taxon>Polystomatidae</taxon>
        <taxon>Protopolystoma</taxon>
    </lineage>
</organism>
<dbReference type="AlphaFoldDB" id="A0A3S5AJH7"/>
<sequence length="144" mass="15097">MYSSWLETILCSIVLFQAYLEVPSEVPRLQQLSKEGFGAPIEVGPNVPAIVDDGDLLVLRCTAANGKPGARLSWYLDGVKLEATPSSGSDEMAGGSSAAGQALPTKLYLSLGIVGGGTVVSAFQASLSGHIITKVEASKLYRRL</sequence>
<dbReference type="InterPro" id="IPR013162">
    <property type="entry name" value="CD80_C2-set"/>
</dbReference>
<dbReference type="EMBL" id="CAAALY010257986">
    <property type="protein sequence ID" value="VEL38459.1"/>
    <property type="molecule type" value="Genomic_DNA"/>
</dbReference>
<dbReference type="Proteomes" id="UP000784294">
    <property type="component" value="Unassembled WGS sequence"/>
</dbReference>
<dbReference type="SUPFAM" id="SSF48726">
    <property type="entry name" value="Immunoglobulin"/>
    <property type="match status" value="1"/>
</dbReference>
<dbReference type="Gene3D" id="2.60.40.10">
    <property type="entry name" value="Immunoglobulins"/>
    <property type="match status" value="1"/>
</dbReference>
<dbReference type="PROSITE" id="PS50835">
    <property type="entry name" value="IG_LIKE"/>
    <property type="match status" value="1"/>
</dbReference>
<evidence type="ECO:0000256" key="2">
    <source>
        <dbReference type="SAM" id="SignalP"/>
    </source>
</evidence>
<evidence type="ECO:0000259" key="3">
    <source>
        <dbReference type="PROSITE" id="PS50835"/>
    </source>
</evidence>
<dbReference type="OrthoDB" id="6413693at2759"/>
<name>A0A3S5AJH7_9PLAT</name>